<dbReference type="AlphaFoldDB" id="A0A9W6YGN8"/>
<keyword evidence="2" id="KW-1185">Reference proteome</keyword>
<gene>
    <name evidence="1" type="ORF">Pfra01_002807600</name>
</gene>
<comment type="caution">
    <text evidence="1">The sequence shown here is derived from an EMBL/GenBank/DDBJ whole genome shotgun (WGS) entry which is preliminary data.</text>
</comment>
<organism evidence="1 2">
    <name type="scientific">Phytophthora fragariaefolia</name>
    <dbReference type="NCBI Taxonomy" id="1490495"/>
    <lineage>
        <taxon>Eukaryota</taxon>
        <taxon>Sar</taxon>
        <taxon>Stramenopiles</taxon>
        <taxon>Oomycota</taxon>
        <taxon>Peronosporomycetes</taxon>
        <taxon>Peronosporales</taxon>
        <taxon>Peronosporaceae</taxon>
        <taxon>Phytophthora</taxon>
    </lineage>
</organism>
<dbReference type="Proteomes" id="UP001165121">
    <property type="component" value="Unassembled WGS sequence"/>
</dbReference>
<reference evidence="1" key="1">
    <citation type="submission" date="2023-04" db="EMBL/GenBank/DDBJ databases">
        <title>Phytophthora fragariaefolia NBRC 109709.</title>
        <authorList>
            <person name="Ichikawa N."/>
            <person name="Sato H."/>
            <person name="Tonouchi N."/>
        </authorList>
    </citation>
    <scope>NUCLEOTIDE SEQUENCE</scope>
    <source>
        <strain evidence="1">NBRC 109709</strain>
    </source>
</reference>
<proteinExistence type="predicted"/>
<dbReference type="EMBL" id="BSXT01007767">
    <property type="protein sequence ID" value="GMF64205.1"/>
    <property type="molecule type" value="Genomic_DNA"/>
</dbReference>
<dbReference type="OrthoDB" id="106344at2759"/>
<protein>
    <submittedName>
        <fullName evidence="1">Unnamed protein product</fullName>
    </submittedName>
</protein>
<sequence length="193" mass="21944">MARWLSFFVEYNFEVKYKPGKQNALADALSRRLDYELAHVSTVTSSFPDLIRASYASDDMCVALLKAPGSKGFEDSDKELSARLRARLHRYAFDDRLLYYSTGSDDPPRVVVPYDEDLNGDRGGTKDVVQVSIRPTRVHGHQTNMIIFRFEDSTKKMVQVPIRSTVVPGGTGDPIDQQSRPRSIWCNHWCNQP</sequence>
<evidence type="ECO:0000313" key="1">
    <source>
        <dbReference type="EMBL" id="GMF64205.1"/>
    </source>
</evidence>
<accession>A0A9W6YGN8</accession>
<name>A0A9W6YGN8_9STRA</name>
<evidence type="ECO:0000313" key="2">
    <source>
        <dbReference type="Proteomes" id="UP001165121"/>
    </source>
</evidence>